<accession>A0AAV7RXZ8</accession>
<keyword evidence="2" id="KW-1185">Reference proteome</keyword>
<dbReference type="Proteomes" id="UP001066276">
    <property type="component" value="Chromosome 5"/>
</dbReference>
<name>A0AAV7RXZ8_PLEWA</name>
<gene>
    <name evidence="1" type="ORF">NDU88_008558</name>
</gene>
<sequence length="109" mass="12104">MTRLVADSLAEALHHGNSEREHDTHSDSVDSLLSPLLTRGRQTTFDLYLDMAASWARDACGLRVLCRSAIGCRAELRWRRSDTRNGAFLDCVPRGGRSKSIRGARNGHP</sequence>
<proteinExistence type="predicted"/>
<dbReference type="EMBL" id="JANPWB010000009">
    <property type="protein sequence ID" value="KAJ1155833.1"/>
    <property type="molecule type" value="Genomic_DNA"/>
</dbReference>
<dbReference type="AlphaFoldDB" id="A0AAV7RXZ8"/>
<reference evidence="1" key="1">
    <citation type="journal article" date="2022" name="bioRxiv">
        <title>Sequencing and chromosome-scale assembly of the giantPleurodeles waltlgenome.</title>
        <authorList>
            <person name="Brown T."/>
            <person name="Elewa A."/>
            <person name="Iarovenko S."/>
            <person name="Subramanian E."/>
            <person name="Araus A.J."/>
            <person name="Petzold A."/>
            <person name="Susuki M."/>
            <person name="Suzuki K.-i.T."/>
            <person name="Hayashi T."/>
            <person name="Toyoda A."/>
            <person name="Oliveira C."/>
            <person name="Osipova E."/>
            <person name="Leigh N.D."/>
            <person name="Simon A."/>
            <person name="Yun M.H."/>
        </authorList>
    </citation>
    <scope>NUCLEOTIDE SEQUENCE</scope>
    <source>
        <strain evidence="1">20211129_DDA</strain>
        <tissue evidence="1">Liver</tissue>
    </source>
</reference>
<organism evidence="1 2">
    <name type="scientific">Pleurodeles waltl</name>
    <name type="common">Iberian ribbed newt</name>
    <dbReference type="NCBI Taxonomy" id="8319"/>
    <lineage>
        <taxon>Eukaryota</taxon>
        <taxon>Metazoa</taxon>
        <taxon>Chordata</taxon>
        <taxon>Craniata</taxon>
        <taxon>Vertebrata</taxon>
        <taxon>Euteleostomi</taxon>
        <taxon>Amphibia</taxon>
        <taxon>Batrachia</taxon>
        <taxon>Caudata</taxon>
        <taxon>Salamandroidea</taxon>
        <taxon>Salamandridae</taxon>
        <taxon>Pleurodelinae</taxon>
        <taxon>Pleurodeles</taxon>
    </lineage>
</organism>
<comment type="caution">
    <text evidence="1">The sequence shown here is derived from an EMBL/GenBank/DDBJ whole genome shotgun (WGS) entry which is preliminary data.</text>
</comment>
<evidence type="ECO:0000313" key="1">
    <source>
        <dbReference type="EMBL" id="KAJ1155833.1"/>
    </source>
</evidence>
<evidence type="ECO:0000313" key="2">
    <source>
        <dbReference type="Proteomes" id="UP001066276"/>
    </source>
</evidence>
<protein>
    <submittedName>
        <fullName evidence="1">Uncharacterized protein</fullName>
    </submittedName>
</protein>